<dbReference type="PANTHER" id="PTHR19862">
    <property type="entry name" value="WD REPEAT-CONTAINING PROTEIN 48"/>
    <property type="match status" value="1"/>
</dbReference>
<reference evidence="4 5" key="1">
    <citation type="journal article" date="2019" name="Environ. Microbiol.">
        <title>At the nexus of three kingdoms: the genome of the mycorrhizal fungus Gigaspora margarita provides insights into plant, endobacterial and fungal interactions.</title>
        <authorList>
            <person name="Venice F."/>
            <person name="Ghignone S."/>
            <person name="Salvioli di Fossalunga A."/>
            <person name="Amselem J."/>
            <person name="Novero M."/>
            <person name="Xianan X."/>
            <person name="Sedzielewska Toro K."/>
            <person name="Morin E."/>
            <person name="Lipzen A."/>
            <person name="Grigoriev I.V."/>
            <person name="Henrissat B."/>
            <person name="Martin F.M."/>
            <person name="Bonfante P."/>
        </authorList>
    </citation>
    <scope>NUCLEOTIDE SEQUENCE [LARGE SCALE GENOMIC DNA]</scope>
    <source>
        <strain evidence="4 5">BEG34</strain>
    </source>
</reference>
<dbReference type="InterPro" id="IPR021772">
    <property type="entry name" value="WDR48/Bun107"/>
</dbReference>
<gene>
    <name evidence="4" type="ORF">F8M41_022022</name>
</gene>
<accession>A0A8H4AFQ5</accession>
<organism evidence="4 5">
    <name type="scientific">Gigaspora margarita</name>
    <dbReference type="NCBI Taxonomy" id="4874"/>
    <lineage>
        <taxon>Eukaryota</taxon>
        <taxon>Fungi</taxon>
        <taxon>Fungi incertae sedis</taxon>
        <taxon>Mucoromycota</taxon>
        <taxon>Glomeromycotina</taxon>
        <taxon>Glomeromycetes</taxon>
        <taxon>Diversisporales</taxon>
        <taxon>Gigasporaceae</taxon>
        <taxon>Gigaspora</taxon>
    </lineage>
</organism>
<dbReference type="OrthoDB" id="2421129at2759"/>
<feature type="compositionally biased region" description="Polar residues" evidence="3">
    <location>
        <begin position="373"/>
        <end position="422"/>
    </location>
</feature>
<evidence type="ECO:0000313" key="4">
    <source>
        <dbReference type="EMBL" id="KAF0489658.1"/>
    </source>
</evidence>
<keyword evidence="5" id="KW-1185">Reference proteome</keyword>
<proteinExistence type="predicted"/>
<dbReference type="GO" id="GO:0000724">
    <property type="term" value="P:double-strand break repair via homologous recombination"/>
    <property type="evidence" value="ECO:0007669"/>
    <property type="project" value="TreeGrafter"/>
</dbReference>
<dbReference type="InterPro" id="IPR051246">
    <property type="entry name" value="WDR48"/>
</dbReference>
<name>A0A8H4AFQ5_GIGMA</name>
<evidence type="ECO:0000256" key="2">
    <source>
        <dbReference type="ARBA" id="ARBA00022737"/>
    </source>
</evidence>
<comment type="caution">
    <text evidence="4">The sequence shown here is derived from an EMBL/GenBank/DDBJ whole genome shotgun (WGS) entry which is preliminary data.</text>
</comment>
<dbReference type="PANTHER" id="PTHR19862:SF14">
    <property type="entry name" value="WD REPEAT-CONTAINING PROTEIN 48"/>
    <property type="match status" value="1"/>
</dbReference>
<keyword evidence="1" id="KW-0853">WD repeat</keyword>
<evidence type="ECO:0000256" key="3">
    <source>
        <dbReference type="SAM" id="MobiDB-lite"/>
    </source>
</evidence>
<dbReference type="GO" id="GO:0043130">
    <property type="term" value="F:ubiquitin binding"/>
    <property type="evidence" value="ECO:0007669"/>
    <property type="project" value="TreeGrafter"/>
</dbReference>
<evidence type="ECO:0000313" key="5">
    <source>
        <dbReference type="Proteomes" id="UP000439903"/>
    </source>
</evidence>
<feature type="compositionally biased region" description="Low complexity" evidence="3">
    <location>
        <begin position="30"/>
        <end position="40"/>
    </location>
</feature>
<sequence length="578" mass="64297">MKSEEEFDEMDLCFTSSSVATNLFDSQLQTDESNSLTNSENESDLTDSEEGLYPLAKRQSFSDWNDIEKHIRKAISQTSSPYMSPISPQLSPMPPLTVPLSSMITLTSTGVSYGVTLNAEVATLYSVTTDDQKLESQHDLKKCTILNNRRHIITLDNSGEVALWDIILCIRVKTLGKRDFNEVVQEVNAIEYNQLDALTVHLDERTCFDAEAYADELDLQESADIREDQRINLGKWVFRNLFANFTRTLIEIYEELQAQNLLMPQRLPNDYRRRSFTSVTTYFIPTSYCSGRTIEPTGSQQPDYFSGSHHNSPTSPTGSSGNLTPPASTGSEPLGGQLSTPEVIKPPPPALINQTSSSSGSSNSIFGRLKLTSVRSKISKTPNTETKPESSGTSVSTENNAGTKTDSKPSAPTQSQDESSAQVRKDEESKPPFVQLPINESPEIQIPLHTTVIISEVSSEASPFVDSYRGTVETMVKDVELIEHRAHPWLLEVLLKNKIALKESVKIGFILKPHEGSELEELPNGNSRLTANRMLRARKILSYLIEKLELDSPGGGERDEIVTEKTLIETDEEKRKIL</sequence>
<keyword evidence="2" id="KW-0677">Repeat</keyword>
<protein>
    <submittedName>
        <fullName evidence="4">WD40 repeat-like protein</fullName>
    </submittedName>
</protein>
<dbReference type="Proteomes" id="UP000439903">
    <property type="component" value="Unassembled WGS sequence"/>
</dbReference>
<dbReference type="AlphaFoldDB" id="A0A8H4AFQ5"/>
<feature type="compositionally biased region" description="Polar residues" evidence="3">
    <location>
        <begin position="291"/>
        <end position="331"/>
    </location>
</feature>
<feature type="region of interest" description="Disordered" evidence="3">
    <location>
        <begin position="25"/>
        <end position="48"/>
    </location>
</feature>
<dbReference type="EMBL" id="WTPW01000668">
    <property type="protein sequence ID" value="KAF0489658.1"/>
    <property type="molecule type" value="Genomic_DNA"/>
</dbReference>
<dbReference type="Pfam" id="PF11816">
    <property type="entry name" value="DUF3337"/>
    <property type="match status" value="1"/>
</dbReference>
<feature type="region of interest" description="Disordered" evidence="3">
    <location>
        <begin position="291"/>
        <end position="437"/>
    </location>
</feature>
<evidence type="ECO:0000256" key="1">
    <source>
        <dbReference type="ARBA" id="ARBA00022574"/>
    </source>
</evidence>